<keyword evidence="3" id="KW-1185">Reference proteome</keyword>
<gene>
    <name evidence="2" type="ORF">HHL22_12840</name>
</gene>
<sequence length="75" mass="7846">MLAPADKWPLPGQVDPRLTPCAFCRRRLLVNGKPVFTSCSCKAFGPPVTVAALGVGAAALLALGAWWALLRKAAS</sequence>
<dbReference type="AlphaFoldDB" id="A0A7Y0AEX2"/>
<protein>
    <submittedName>
        <fullName evidence="2">Uncharacterized protein</fullName>
    </submittedName>
</protein>
<keyword evidence="1" id="KW-0472">Membrane</keyword>
<evidence type="ECO:0000313" key="2">
    <source>
        <dbReference type="EMBL" id="NML66093.1"/>
    </source>
</evidence>
<dbReference type="EMBL" id="JABBGH010000002">
    <property type="protein sequence ID" value="NML66093.1"/>
    <property type="molecule type" value="Genomic_DNA"/>
</dbReference>
<dbReference type="Proteomes" id="UP000559626">
    <property type="component" value="Unassembled WGS sequence"/>
</dbReference>
<proteinExistence type="predicted"/>
<keyword evidence="1" id="KW-1133">Transmembrane helix</keyword>
<name>A0A7Y0AEX2_9BACT</name>
<organism evidence="2 3">
    <name type="scientific">Hymenobacter polaris</name>
    <dbReference type="NCBI Taxonomy" id="2682546"/>
    <lineage>
        <taxon>Bacteria</taxon>
        <taxon>Pseudomonadati</taxon>
        <taxon>Bacteroidota</taxon>
        <taxon>Cytophagia</taxon>
        <taxon>Cytophagales</taxon>
        <taxon>Hymenobacteraceae</taxon>
        <taxon>Hymenobacter</taxon>
    </lineage>
</organism>
<feature type="transmembrane region" description="Helical" evidence="1">
    <location>
        <begin position="50"/>
        <end position="70"/>
    </location>
</feature>
<evidence type="ECO:0000313" key="3">
    <source>
        <dbReference type="Proteomes" id="UP000559626"/>
    </source>
</evidence>
<dbReference type="RefSeq" id="WP_169531758.1">
    <property type="nucleotide sequence ID" value="NZ_JABBGH010000002.1"/>
</dbReference>
<reference evidence="2 3" key="1">
    <citation type="submission" date="2020-04" db="EMBL/GenBank/DDBJ databases">
        <title>Hymenobacter polaris sp. nov., isolated from Arctic soil.</title>
        <authorList>
            <person name="Dahal R.H."/>
        </authorList>
    </citation>
    <scope>NUCLEOTIDE SEQUENCE [LARGE SCALE GENOMIC DNA]</scope>
    <source>
        <strain evidence="2 3">RP-2-7</strain>
    </source>
</reference>
<evidence type="ECO:0000256" key="1">
    <source>
        <dbReference type="SAM" id="Phobius"/>
    </source>
</evidence>
<comment type="caution">
    <text evidence="2">The sequence shown here is derived from an EMBL/GenBank/DDBJ whole genome shotgun (WGS) entry which is preliminary data.</text>
</comment>
<keyword evidence="1" id="KW-0812">Transmembrane</keyword>
<accession>A0A7Y0AEX2</accession>